<dbReference type="AlphaFoldDB" id="A0A026WSZ0"/>
<keyword evidence="2" id="KW-1185">Reference proteome</keyword>
<accession>A0A026WSZ0</accession>
<organism evidence="1 2">
    <name type="scientific">Ooceraea biroi</name>
    <name type="common">Clonal raider ant</name>
    <name type="synonym">Cerapachys biroi</name>
    <dbReference type="NCBI Taxonomy" id="2015173"/>
    <lineage>
        <taxon>Eukaryota</taxon>
        <taxon>Metazoa</taxon>
        <taxon>Ecdysozoa</taxon>
        <taxon>Arthropoda</taxon>
        <taxon>Hexapoda</taxon>
        <taxon>Insecta</taxon>
        <taxon>Pterygota</taxon>
        <taxon>Neoptera</taxon>
        <taxon>Endopterygota</taxon>
        <taxon>Hymenoptera</taxon>
        <taxon>Apocrita</taxon>
        <taxon>Aculeata</taxon>
        <taxon>Formicoidea</taxon>
        <taxon>Formicidae</taxon>
        <taxon>Dorylinae</taxon>
        <taxon>Ooceraea</taxon>
    </lineage>
</organism>
<dbReference type="EMBL" id="KK107109">
    <property type="protein sequence ID" value="EZA59112.1"/>
    <property type="molecule type" value="Genomic_DNA"/>
</dbReference>
<protein>
    <submittedName>
        <fullName evidence="1">Uncharacterized protein</fullName>
    </submittedName>
</protein>
<dbReference type="Proteomes" id="UP000053097">
    <property type="component" value="Unassembled WGS sequence"/>
</dbReference>
<sequence>MTHNCKLLRPLRNFIYGEQVSEKAAGLMIKTANKERMHGSAECYDHNSFRFSFGGTTEFGRLFILLDVFRGGPDCEQRKAGNVCHIYGS</sequence>
<gene>
    <name evidence="1" type="ORF">X777_15753</name>
</gene>
<proteinExistence type="predicted"/>
<evidence type="ECO:0000313" key="2">
    <source>
        <dbReference type="Proteomes" id="UP000053097"/>
    </source>
</evidence>
<reference evidence="1 2" key="1">
    <citation type="journal article" date="2014" name="Curr. Biol.">
        <title>The genome of the clonal raider ant Cerapachys biroi.</title>
        <authorList>
            <person name="Oxley P.R."/>
            <person name="Ji L."/>
            <person name="Fetter-Pruneda I."/>
            <person name="McKenzie S.K."/>
            <person name="Li C."/>
            <person name="Hu H."/>
            <person name="Zhang G."/>
            <person name="Kronauer D.J."/>
        </authorList>
    </citation>
    <scope>NUCLEOTIDE SEQUENCE [LARGE SCALE GENOMIC DNA]</scope>
</reference>
<name>A0A026WSZ0_OOCBI</name>
<evidence type="ECO:0000313" key="1">
    <source>
        <dbReference type="EMBL" id="EZA59112.1"/>
    </source>
</evidence>